<evidence type="ECO:0000313" key="1">
    <source>
        <dbReference type="EMBL" id="KAJ9658887.1"/>
    </source>
</evidence>
<dbReference type="EMBL" id="JAPDRQ010000046">
    <property type="protein sequence ID" value="KAJ9658887.1"/>
    <property type="molecule type" value="Genomic_DNA"/>
</dbReference>
<dbReference type="EC" id="2.7.1.158" evidence="1"/>
<gene>
    <name evidence="1" type="primary">IPK1</name>
    <name evidence="1" type="ORF">H2198_003457</name>
</gene>
<proteinExistence type="predicted"/>
<accession>A0ACC3ABR7</accession>
<organism evidence="1 2">
    <name type="scientific">Neophaeococcomyces mojaviensis</name>
    <dbReference type="NCBI Taxonomy" id="3383035"/>
    <lineage>
        <taxon>Eukaryota</taxon>
        <taxon>Fungi</taxon>
        <taxon>Dikarya</taxon>
        <taxon>Ascomycota</taxon>
        <taxon>Pezizomycotina</taxon>
        <taxon>Eurotiomycetes</taxon>
        <taxon>Chaetothyriomycetidae</taxon>
        <taxon>Chaetothyriales</taxon>
        <taxon>Chaetothyriales incertae sedis</taxon>
        <taxon>Neophaeococcomyces</taxon>
    </lineage>
</organism>
<sequence length="376" mass="42377">MDTTITTATPMTTKIIKPPLQVNGNHEINTTTNSNDTEADPSYPVFRRIAIYLNTVDPTGTLSFTYLTEGAANTIWLIRFSPSSNLYHHDSALVLRLRKNISSTLPMTILRTQFEERIAPLFIFDPILLLPMHLIKISDGIVQTLNAQLRDLEANRQRKEMRQGIYHPSFEAEPYAMLMPNLAHGEGTVIEFKPKWLVQSPSAPRDAQQCRTCALNAMRRATKRGSGRGDSGFCPFDLLSSHEKILAGALRQVWSDEKTLSAFVKAFRWRVQPALRQLQRLQLDENGVGLEDFRRPDERDFSVAMALRDCSVLLKAVVFAQDGSVQIPLVKFLDLDLKDASGGKVEKWAKMEETLIDSGWYSSQRCPEVQCAMAYG</sequence>
<name>A0ACC3ABR7_9EURO</name>
<reference evidence="1" key="1">
    <citation type="submission" date="2022-10" db="EMBL/GenBank/DDBJ databases">
        <title>Culturing micro-colonial fungi from biological soil crusts in the Mojave desert and describing Neophaeococcomyces mojavensis, and introducing the new genera and species Taxawa tesnikishii.</title>
        <authorList>
            <person name="Kurbessoian T."/>
            <person name="Stajich J.E."/>
        </authorList>
    </citation>
    <scope>NUCLEOTIDE SEQUENCE</scope>
    <source>
        <strain evidence="1">JES_112</strain>
    </source>
</reference>
<protein>
    <submittedName>
        <fullName evidence="1">Inositol-pentakisphosphate 2-kinase</fullName>
        <ecNumber evidence="1">2.7.1.158</ecNumber>
    </submittedName>
</protein>
<dbReference type="Proteomes" id="UP001172386">
    <property type="component" value="Unassembled WGS sequence"/>
</dbReference>
<comment type="caution">
    <text evidence="1">The sequence shown here is derived from an EMBL/GenBank/DDBJ whole genome shotgun (WGS) entry which is preliminary data.</text>
</comment>
<evidence type="ECO:0000313" key="2">
    <source>
        <dbReference type="Proteomes" id="UP001172386"/>
    </source>
</evidence>
<keyword evidence="2" id="KW-1185">Reference proteome</keyword>
<keyword evidence="1" id="KW-0808">Transferase</keyword>